<name>A0A7V9AC66_9BACT</name>
<comment type="caution">
    <text evidence="1">The sequence shown here is derived from an EMBL/GenBank/DDBJ whole genome shotgun (WGS) entry which is preliminary data.</text>
</comment>
<protein>
    <recommendedName>
        <fullName evidence="3">Gfo/Idh/MocA-like oxidoreductase C-terminal domain-containing protein</fullName>
    </recommendedName>
</protein>
<accession>A0A7V9AC66</accession>
<organism evidence="1 2">
    <name type="scientific">Thermogemmata fonticola</name>
    <dbReference type="NCBI Taxonomy" id="2755323"/>
    <lineage>
        <taxon>Bacteria</taxon>
        <taxon>Pseudomonadati</taxon>
        <taxon>Planctomycetota</taxon>
        <taxon>Planctomycetia</taxon>
        <taxon>Gemmatales</taxon>
        <taxon>Gemmataceae</taxon>
        <taxon>Thermogemmata</taxon>
    </lineage>
</organism>
<dbReference type="EMBL" id="JACEFB010000008">
    <property type="protein sequence ID" value="MBA2226818.1"/>
    <property type="molecule type" value="Genomic_DNA"/>
</dbReference>
<keyword evidence="2" id="KW-1185">Reference proteome</keyword>
<dbReference type="Gene3D" id="3.30.360.10">
    <property type="entry name" value="Dihydrodipicolinate Reductase, domain 2"/>
    <property type="match status" value="1"/>
</dbReference>
<evidence type="ECO:0000313" key="1">
    <source>
        <dbReference type="EMBL" id="MBA2226818.1"/>
    </source>
</evidence>
<evidence type="ECO:0000313" key="2">
    <source>
        <dbReference type="Proteomes" id="UP000542342"/>
    </source>
</evidence>
<dbReference type="SUPFAM" id="SSF55347">
    <property type="entry name" value="Glyceraldehyde-3-phosphate dehydrogenase-like, C-terminal domain"/>
    <property type="match status" value="1"/>
</dbReference>
<sequence>MFLGHRFEVAGQPLGPSPRQLPFDRATFAQWRCRHELSGGPLSELLYAPVARMLAAMGVRFPARVQASGGIYLEYDGRTVPDVATLVADFEEGCQLLATATTLSNYPLEEVVRCRLGTLKFLRGALHIFRDDPCRGTRYPARLESPLTPQEQLSITPPPNETEALWRHFLSCVRARRQNTWCSPDLGAAAAVLVALAEQSLQQGTALGWDVSQMQAVPVDVQWLARWRQRSLQRGQPSHILGWQGGDQGCTLQPPDYQRLAAPPSG</sequence>
<proteinExistence type="predicted"/>
<dbReference type="AlphaFoldDB" id="A0A7V9AC66"/>
<dbReference type="Proteomes" id="UP000542342">
    <property type="component" value="Unassembled WGS sequence"/>
</dbReference>
<dbReference type="RefSeq" id="WP_194538260.1">
    <property type="nucleotide sequence ID" value="NZ_JACEFB010000008.1"/>
</dbReference>
<reference evidence="1 2" key="1">
    <citation type="submission" date="2020-07" db="EMBL/GenBank/DDBJ databases">
        <title>Thermogemmata thermophila gen. nov., sp. nov., a novel moderate thermophilic planctomycete from a Kamchatka hot spring.</title>
        <authorList>
            <person name="Elcheninov A.G."/>
            <person name="Podosokorskaya O.A."/>
            <person name="Kovaleva O.L."/>
            <person name="Novikov A."/>
            <person name="Bonch-Osmolovskaya E.A."/>
            <person name="Toshchakov S.V."/>
            <person name="Kublanov I.V."/>
        </authorList>
    </citation>
    <scope>NUCLEOTIDE SEQUENCE [LARGE SCALE GENOMIC DNA]</scope>
    <source>
        <strain evidence="1 2">2918</strain>
    </source>
</reference>
<evidence type="ECO:0008006" key="3">
    <source>
        <dbReference type="Google" id="ProtNLM"/>
    </source>
</evidence>
<gene>
    <name evidence="1" type="ORF">H0921_11665</name>
</gene>